<evidence type="ECO:0000259" key="15">
    <source>
        <dbReference type="Pfam" id="PF01583"/>
    </source>
</evidence>
<dbReference type="GO" id="GO:0004020">
    <property type="term" value="F:adenylylsulfate kinase activity"/>
    <property type="evidence" value="ECO:0007669"/>
    <property type="project" value="UniProtKB-EC"/>
</dbReference>
<dbReference type="CDD" id="cd02027">
    <property type="entry name" value="APSK"/>
    <property type="match status" value="1"/>
</dbReference>
<keyword evidence="13" id="KW-0597">Phosphoprotein</keyword>
<evidence type="ECO:0000256" key="2">
    <source>
        <dbReference type="ARBA" id="ARBA00002632"/>
    </source>
</evidence>
<evidence type="ECO:0000256" key="4">
    <source>
        <dbReference type="ARBA" id="ARBA00007008"/>
    </source>
</evidence>
<keyword evidence="17" id="KW-1185">Reference proteome</keyword>
<dbReference type="HAMAP" id="MF_00065">
    <property type="entry name" value="Adenylyl_sulf_kinase"/>
    <property type="match status" value="1"/>
</dbReference>
<comment type="similarity">
    <text evidence="4 13 14">Belongs to the APS kinase family.</text>
</comment>
<dbReference type="SUPFAM" id="SSF52540">
    <property type="entry name" value="P-loop containing nucleoside triphosphate hydrolases"/>
    <property type="match status" value="1"/>
</dbReference>
<organism evidence="16 17">
    <name type="scientific">Massilia agri</name>
    <dbReference type="NCBI Taxonomy" id="1886785"/>
    <lineage>
        <taxon>Bacteria</taxon>
        <taxon>Pseudomonadati</taxon>
        <taxon>Pseudomonadota</taxon>
        <taxon>Betaproteobacteria</taxon>
        <taxon>Burkholderiales</taxon>
        <taxon>Oxalobacteraceae</taxon>
        <taxon>Telluria group</taxon>
        <taxon>Massilia</taxon>
    </lineage>
</organism>
<name>A0ABT2AIC5_9BURK</name>
<dbReference type="RefSeq" id="WP_258826964.1">
    <property type="nucleotide sequence ID" value="NZ_JANUHA010000003.1"/>
</dbReference>
<evidence type="ECO:0000256" key="10">
    <source>
        <dbReference type="ARBA" id="ARBA00029724"/>
    </source>
</evidence>
<dbReference type="NCBIfam" id="TIGR00455">
    <property type="entry name" value="apsK"/>
    <property type="match status" value="1"/>
</dbReference>
<dbReference type="PANTHER" id="PTHR11055:SF1">
    <property type="entry name" value="PAPS SYNTHETASE, ISOFORM D"/>
    <property type="match status" value="1"/>
</dbReference>
<dbReference type="EC" id="2.7.1.25" evidence="5 13"/>
<reference evidence="16 17" key="1">
    <citation type="submission" date="2022-08" db="EMBL/GenBank/DDBJ databases">
        <title>Reclassification of Massilia species as members of the genera Telluria, Duganella, Pseudoduganella, Mokoshia gen. nov. and Zemynaea gen. nov. using orthogonal and non-orthogonal genome-based approaches.</title>
        <authorList>
            <person name="Bowman J.P."/>
        </authorList>
    </citation>
    <scope>NUCLEOTIDE SEQUENCE [LARGE SCALE GENOMIC DNA]</scope>
    <source>
        <strain evidence="16 17">JCM 31661</strain>
    </source>
</reference>
<protein>
    <recommendedName>
        <fullName evidence="5 13">Adenylyl-sulfate kinase</fullName>
        <ecNumber evidence="5 13">2.7.1.25</ecNumber>
    </recommendedName>
    <alternativeName>
        <fullName evidence="11 13">APS kinase</fullName>
    </alternativeName>
    <alternativeName>
        <fullName evidence="12 13">ATP adenosine-5'-phosphosulfate 3'-phosphotransferase</fullName>
    </alternativeName>
    <alternativeName>
        <fullName evidence="10 13">Adenosine-5'-phosphosulfate kinase</fullName>
    </alternativeName>
</protein>
<evidence type="ECO:0000256" key="3">
    <source>
        <dbReference type="ARBA" id="ARBA00004806"/>
    </source>
</evidence>
<dbReference type="InterPro" id="IPR002891">
    <property type="entry name" value="APS"/>
</dbReference>
<keyword evidence="6 13" id="KW-0808">Transferase</keyword>
<comment type="function">
    <text evidence="2 13 14">Catalyzes the synthesis of activated sulfate.</text>
</comment>
<evidence type="ECO:0000313" key="17">
    <source>
        <dbReference type="Proteomes" id="UP001206572"/>
    </source>
</evidence>
<evidence type="ECO:0000256" key="13">
    <source>
        <dbReference type="HAMAP-Rule" id="MF_00065"/>
    </source>
</evidence>
<feature type="active site" description="Phosphoserine intermediate" evidence="13">
    <location>
        <position position="112"/>
    </location>
</feature>
<evidence type="ECO:0000256" key="14">
    <source>
        <dbReference type="RuleBase" id="RU004347"/>
    </source>
</evidence>
<keyword evidence="8 13" id="KW-0418">Kinase</keyword>
<dbReference type="Gene3D" id="3.40.50.300">
    <property type="entry name" value="P-loop containing nucleotide triphosphate hydrolases"/>
    <property type="match status" value="1"/>
</dbReference>
<keyword evidence="9 13" id="KW-0067">ATP-binding</keyword>
<dbReference type="NCBIfam" id="NF003013">
    <property type="entry name" value="PRK03846.1"/>
    <property type="match status" value="1"/>
</dbReference>
<evidence type="ECO:0000313" key="16">
    <source>
        <dbReference type="EMBL" id="MCS0595921.1"/>
    </source>
</evidence>
<evidence type="ECO:0000256" key="8">
    <source>
        <dbReference type="ARBA" id="ARBA00022777"/>
    </source>
</evidence>
<dbReference type="InterPro" id="IPR027417">
    <property type="entry name" value="P-loop_NTPase"/>
</dbReference>
<keyword evidence="7 13" id="KW-0547">Nucleotide-binding</keyword>
<dbReference type="EMBL" id="JANUHA010000003">
    <property type="protein sequence ID" value="MCS0595921.1"/>
    <property type="molecule type" value="Genomic_DNA"/>
</dbReference>
<evidence type="ECO:0000256" key="7">
    <source>
        <dbReference type="ARBA" id="ARBA00022741"/>
    </source>
</evidence>
<comment type="caution">
    <text evidence="16">The sequence shown here is derived from an EMBL/GenBank/DDBJ whole genome shotgun (WGS) entry which is preliminary data.</text>
</comment>
<dbReference type="InterPro" id="IPR059117">
    <property type="entry name" value="APS_kinase_dom"/>
</dbReference>
<gene>
    <name evidence="13 16" type="primary">cysC</name>
    <name evidence="16" type="ORF">NX780_06115</name>
</gene>
<dbReference type="Proteomes" id="UP001206572">
    <property type="component" value="Unassembled WGS sequence"/>
</dbReference>
<dbReference type="Pfam" id="PF01583">
    <property type="entry name" value="APS_kinase"/>
    <property type="match status" value="1"/>
</dbReference>
<evidence type="ECO:0000256" key="9">
    <source>
        <dbReference type="ARBA" id="ARBA00022840"/>
    </source>
</evidence>
<comment type="catalytic activity">
    <reaction evidence="1 13 14">
        <text>adenosine 5'-phosphosulfate + ATP = 3'-phosphoadenylyl sulfate + ADP + H(+)</text>
        <dbReference type="Rhea" id="RHEA:24152"/>
        <dbReference type="ChEBI" id="CHEBI:15378"/>
        <dbReference type="ChEBI" id="CHEBI:30616"/>
        <dbReference type="ChEBI" id="CHEBI:58243"/>
        <dbReference type="ChEBI" id="CHEBI:58339"/>
        <dbReference type="ChEBI" id="CHEBI:456216"/>
        <dbReference type="EC" id="2.7.1.25"/>
    </reaction>
</comment>
<sequence length="210" mass="23172">MSRREFFNDALFWQGQSVDAQERERLAGHGAAVLWFTGLSGAGKSTLASAVERRLHDLQCRTFVLDGDNLRHGLCSDLGFTAEDRHENIRRASEVAALFVQSGAIVLSALISPFAADRARARRLVPEGRFFEIYCNASVVDCERRDVKGLYRRARSGEVRDFSGISSPYEAPGAPDLVLHTARDSVEQCVEQVLELVLARLGRPQGAQPA</sequence>
<feature type="binding site" evidence="13">
    <location>
        <begin position="38"/>
        <end position="45"/>
    </location>
    <ligand>
        <name>ATP</name>
        <dbReference type="ChEBI" id="CHEBI:30616"/>
    </ligand>
</feature>
<evidence type="ECO:0000256" key="1">
    <source>
        <dbReference type="ARBA" id="ARBA00001823"/>
    </source>
</evidence>
<proteinExistence type="inferred from homology"/>
<evidence type="ECO:0000256" key="5">
    <source>
        <dbReference type="ARBA" id="ARBA00012121"/>
    </source>
</evidence>
<evidence type="ECO:0000256" key="11">
    <source>
        <dbReference type="ARBA" id="ARBA00031393"/>
    </source>
</evidence>
<evidence type="ECO:0000256" key="6">
    <source>
        <dbReference type="ARBA" id="ARBA00022679"/>
    </source>
</evidence>
<accession>A0ABT2AIC5</accession>
<dbReference type="PANTHER" id="PTHR11055">
    <property type="entry name" value="BIFUNCTIONAL 3'-PHOSPHOADENOSINE 5'-PHOSPHOSULFATE SYNTHASE"/>
    <property type="match status" value="1"/>
</dbReference>
<comment type="pathway">
    <text evidence="3 13 14">Sulfur metabolism; hydrogen sulfide biosynthesis; sulfite from sulfate: step 2/3.</text>
</comment>
<evidence type="ECO:0000256" key="12">
    <source>
        <dbReference type="ARBA" id="ARBA00031464"/>
    </source>
</evidence>
<feature type="domain" description="APS kinase" evidence="15">
    <location>
        <begin position="32"/>
        <end position="179"/>
    </location>
</feature>